<keyword evidence="2" id="KW-1185">Reference proteome</keyword>
<organism evidence="1 2">
    <name type="scientific">Tagetes erecta</name>
    <name type="common">African marigold</name>
    <dbReference type="NCBI Taxonomy" id="13708"/>
    <lineage>
        <taxon>Eukaryota</taxon>
        <taxon>Viridiplantae</taxon>
        <taxon>Streptophyta</taxon>
        <taxon>Embryophyta</taxon>
        <taxon>Tracheophyta</taxon>
        <taxon>Spermatophyta</taxon>
        <taxon>Magnoliopsida</taxon>
        <taxon>eudicotyledons</taxon>
        <taxon>Gunneridae</taxon>
        <taxon>Pentapetalae</taxon>
        <taxon>asterids</taxon>
        <taxon>campanulids</taxon>
        <taxon>Asterales</taxon>
        <taxon>Asteraceae</taxon>
        <taxon>Asteroideae</taxon>
        <taxon>Heliantheae alliance</taxon>
        <taxon>Tageteae</taxon>
        <taxon>Tagetes</taxon>
    </lineage>
</organism>
<gene>
    <name evidence="1" type="ORF">QVD17_38442</name>
</gene>
<comment type="caution">
    <text evidence="1">The sequence shown here is derived from an EMBL/GenBank/DDBJ whole genome shotgun (WGS) entry which is preliminary data.</text>
</comment>
<sequence>MISKILKVVGLFYSSSSRIPTKIYSRTHTRRTCKRPVSTSTHFCQTCSVPNQNNHLLKRHVLTWPACFARARFW</sequence>
<accession>A0AAD8NEA2</accession>
<dbReference type="Proteomes" id="UP001229421">
    <property type="component" value="Unassembled WGS sequence"/>
</dbReference>
<evidence type="ECO:0000313" key="2">
    <source>
        <dbReference type="Proteomes" id="UP001229421"/>
    </source>
</evidence>
<dbReference type="EMBL" id="JAUHHV010000011">
    <property type="protein sequence ID" value="KAK1406834.1"/>
    <property type="molecule type" value="Genomic_DNA"/>
</dbReference>
<evidence type="ECO:0000313" key="1">
    <source>
        <dbReference type="EMBL" id="KAK1406834.1"/>
    </source>
</evidence>
<protein>
    <submittedName>
        <fullName evidence="1">Uncharacterized protein</fullName>
    </submittedName>
</protein>
<name>A0AAD8NEA2_TARER</name>
<dbReference type="AlphaFoldDB" id="A0AAD8NEA2"/>
<proteinExistence type="predicted"/>
<reference evidence="1" key="1">
    <citation type="journal article" date="2023" name="bioRxiv">
        <title>Improved chromosome-level genome assembly for marigold (Tagetes erecta).</title>
        <authorList>
            <person name="Jiang F."/>
            <person name="Yuan L."/>
            <person name="Wang S."/>
            <person name="Wang H."/>
            <person name="Xu D."/>
            <person name="Wang A."/>
            <person name="Fan W."/>
        </authorList>
    </citation>
    <scope>NUCLEOTIDE SEQUENCE</scope>
    <source>
        <strain evidence="1">WSJ</strain>
        <tissue evidence="1">Leaf</tissue>
    </source>
</reference>